<proteinExistence type="predicted"/>
<feature type="compositionally biased region" description="Low complexity" evidence="1">
    <location>
        <begin position="59"/>
        <end position="68"/>
    </location>
</feature>
<sequence length="120" mass="12845">MQPGGGPGAKEMIGEEQRNHGDGRESKQRALFPVSQPGSLTESEHACGGPTPHHPITPTPTTRTQPTPTETPPPVTATTAAFSSYESWREAENSRLIGRRHRPSLPTDCCTVSVPVTMSC</sequence>
<dbReference type="AlphaFoldDB" id="A0AAD7RFM3"/>
<comment type="caution">
    <text evidence="2">The sequence shown here is derived from an EMBL/GenBank/DDBJ whole genome shotgun (WGS) entry which is preliminary data.</text>
</comment>
<evidence type="ECO:0000313" key="3">
    <source>
        <dbReference type="Proteomes" id="UP001221898"/>
    </source>
</evidence>
<dbReference type="Proteomes" id="UP001221898">
    <property type="component" value="Unassembled WGS sequence"/>
</dbReference>
<keyword evidence="3" id="KW-1185">Reference proteome</keyword>
<feature type="region of interest" description="Disordered" evidence="1">
    <location>
        <begin position="1"/>
        <end position="77"/>
    </location>
</feature>
<evidence type="ECO:0000256" key="1">
    <source>
        <dbReference type="SAM" id="MobiDB-lite"/>
    </source>
</evidence>
<gene>
    <name evidence="2" type="ORF">AAFF_G00221010</name>
</gene>
<organism evidence="2 3">
    <name type="scientific">Aldrovandia affinis</name>
    <dbReference type="NCBI Taxonomy" id="143900"/>
    <lineage>
        <taxon>Eukaryota</taxon>
        <taxon>Metazoa</taxon>
        <taxon>Chordata</taxon>
        <taxon>Craniata</taxon>
        <taxon>Vertebrata</taxon>
        <taxon>Euteleostomi</taxon>
        <taxon>Actinopterygii</taxon>
        <taxon>Neopterygii</taxon>
        <taxon>Teleostei</taxon>
        <taxon>Notacanthiformes</taxon>
        <taxon>Halosauridae</taxon>
        <taxon>Aldrovandia</taxon>
    </lineage>
</organism>
<accession>A0AAD7RFM3</accession>
<dbReference type="EMBL" id="JAINUG010000294">
    <property type="protein sequence ID" value="KAJ8383401.1"/>
    <property type="molecule type" value="Genomic_DNA"/>
</dbReference>
<protein>
    <submittedName>
        <fullName evidence="2">Uncharacterized protein</fullName>
    </submittedName>
</protein>
<feature type="compositionally biased region" description="Basic and acidic residues" evidence="1">
    <location>
        <begin position="12"/>
        <end position="28"/>
    </location>
</feature>
<name>A0AAD7RFM3_9TELE</name>
<reference evidence="2" key="1">
    <citation type="journal article" date="2023" name="Science">
        <title>Genome structures resolve the early diversification of teleost fishes.</title>
        <authorList>
            <person name="Parey E."/>
            <person name="Louis A."/>
            <person name="Montfort J."/>
            <person name="Bouchez O."/>
            <person name="Roques C."/>
            <person name="Iampietro C."/>
            <person name="Lluch J."/>
            <person name="Castinel A."/>
            <person name="Donnadieu C."/>
            <person name="Desvignes T."/>
            <person name="Floi Bucao C."/>
            <person name="Jouanno E."/>
            <person name="Wen M."/>
            <person name="Mejri S."/>
            <person name="Dirks R."/>
            <person name="Jansen H."/>
            <person name="Henkel C."/>
            <person name="Chen W.J."/>
            <person name="Zahm M."/>
            <person name="Cabau C."/>
            <person name="Klopp C."/>
            <person name="Thompson A.W."/>
            <person name="Robinson-Rechavi M."/>
            <person name="Braasch I."/>
            <person name="Lecointre G."/>
            <person name="Bobe J."/>
            <person name="Postlethwait J.H."/>
            <person name="Berthelot C."/>
            <person name="Roest Crollius H."/>
            <person name="Guiguen Y."/>
        </authorList>
    </citation>
    <scope>NUCLEOTIDE SEQUENCE</scope>
    <source>
        <strain evidence="2">NC1722</strain>
    </source>
</reference>
<evidence type="ECO:0000313" key="2">
    <source>
        <dbReference type="EMBL" id="KAJ8383401.1"/>
    </source>
</evidence>